<evidence type="ECO:0000256" key="10">
    <source>
        <dbReference type="RuleBase" id="RU363032"/>
    </source>
</evidence>
<dbReference type="InterPro" id="IPR005667">
    <property type="entry name" value="Sulph_transpt2"/>
</dbReference>
<dbReference type="GO" id="GO:0015419">
    <property type="term" value="F:ABC-type sulfate transporter activity"/>
    <property type="evidence" value="ECO:0007669"/>
    <property type="project" value="InterPro"/>
</dbReference>
<dbReference type="PANTHER" id="PTHR30406:SF8">
    <property type="entry name" value="SULFATE TRANSPORT SYSTEM PERMEASE PROTEIN CYST"/>
    <property type="match status" value="1"/>
</dbReference>
<dbReference type="InterPro" id="IPR035906">
    <property type="entry name" value="MetI-like_sf"/>
</dbReference>
<name>A0A6N2YT51_9FIRM</name>
<dbReference type="Gene3D" id="1.10.3720.10">
    <property type="entry name" value="MetI-like"/>
    <property type="match status" value="1"/>
</dbReference>
<evidence type="ECO:0000256" key="1">
    <source>
        <dbReference type="ARBA" id="ARBA00004141"/>
    </source>
</evidence>
<comment type="subcellular location">
    <subcellularLocation>
        <location evidence="10">Cell membrane</location>
        <topology evidence="10">Multi-pass membrane protein</topology>
    </subcellularLocation>
    <subcellularLocation>
        <location evidence="1">Membrane</location>
        <topology evidence="1">Multi-pass membrane protein</topology>
    </subcellularLocation>
</comment>
<feature type="transmembrane region" description="Helical" evidence="10">
    <location>
        <begin position="128"/>
        <end position="149"/>
    </location>
</feature>
<keyword evidence="3 10" id="KW-0813">Transport</keyword>
<keyword evidence="4 11" id="KW-0500">Molybdenum</keyword>
<keyword evidence="11" id="KW-1003">Cell membrane</keyword>
<feature type="transmembrane region" description="Helical" evidence="10">
    <location>
        <begin position="6"/>
        <end position="27"/>
    </location>
</feature>
<dbReference type="Pfam" id="PF00528">
    <property type="entry name" value="BPD_transp_1"/>
    <property type="match status" value="1"/>
</dbReference>
<comment type="subunit">
    <text evidence="2">The complex is composed of two ATP-binding proteins (CysA), two transmembrane proteins (CysT and CysW) and a solute-binding protein (CysP).</text>
</comment>
<dbReference type="PROSITE" id="PS50928">
    <property type="entry name" value="ABC_TM1"/>
    <property type="match status" value="1"/>
</dbReference>
<dbReference type="NCBIfam" id="TIGR02141">
    <property type="entry name" value="modB_ABC"/>
    <property type="match status" value="1"/>
</dbReference>
<evidence type="ECO:0000256" key="5">
    <source>
        <dbReference type="ARBA" id="ARBA00022692"/>
    </source>
</evidence>
<protein>
    <recommendedName>
        <fullName evidence="11">Molybdenum transport system permease</fullName>
    </recommendedName>
</protein>
<evidence type="ECO:0000256" key="6">
    <source>
        <dbReference type="ARBA" id="ARBA00022989"/>
    </source>
</evidence>
<evidence type="ECO:0000256" key="8">
    <source>
        <dbReference type="ARBA" id="ARBA00023136"/>
    </source>
</evidence>
<dbReference type="GO" id="GO:0005886">
    <property type="term" value="C:plasma membrane"/>
    <property type="evidence" value="ECO:0007669"/>
    <property type="project" value="UniProtKB-SubCell"/>
</dbReference>
<dbReference type="PANTHER" id="PTHR30406">
    <property type="entry name" value="SULFATE TRANSPORT SYSTEM PERMEASE PROTEIN"/>
    <property type="match status" value="1"/>
</dbReference>
<keyword evidence="5 10" id="KW-0812">Transmembrane</keyword>
<evidence type="ECO:0000256" key="4">
    <source>
        <dbReference type="ARBA" id="ARBA00022505"/>
    </source>
</evidence>
<evidence type="ECO:0000256" key="3">
    <source>
        <dbReference type="ARBA" id="ARBA00022448"/>
    </source>
</evidence>
<dbReference type="SUPFAM" id="SSF161098">
    <property type="entry name" value="MetI-like"/>
    <property type="match status" value="1"/>
</dbReference>
<dbReference type="GO" id="GO:0015098">
    <property type="term" value="F:molybdate ion transmembrane transporter activity"/>
    <property type="evidence" value="ECO:0007669"/>
    <property type="project" value="UniProtKB-UniRule"/>
</dbReference>
<dbReference type="EMBL" id="CACRUX010000009">
    <property type="protein sequence ID" value="VYT70051.1"/>
    <property type="molecule type" value="Genomic_DNA"/>
</dbReference>
<dbReference type="RefSeq" id="WP_021840378.1">
    <property type="nucleotide sequence ID" value="NZ_CACRUX010000009.1"/>
</dbReference>
<feature type="transmembrane region" description="Helical" evidence="10">
    <location>
        <begin position="82"/>
        <end position="100"/>
    </location>
</feature>
<reference evidence="13" key="1">
    <citation type="submission" date="2019-11" db="EMBL/GenBank/DDBJ databases">
        <authorList>
            <person name="Feng L."/>
        </authorList>
    </citation>
    <scope>NUCLEOTIDE SEQUENCE</scope>
    <source>
        <strain evidence="13">VrattiLFYP33</strain>
    </source>
</reference>
<evidence type="ECO:0000259" key="12">
    <source>
        <dbReference type="PROSITE" id="PS50928"/>
    </source>
</evidence>
<evidence type="ECO:0000256" key="7">
    <source>
        <dbReference type="ARBA" id="ARBA00023032"/>
    </source>
</evidence>
<evidence type="ECO:0000256" key="11">
    <source>
        <dbReference type="RuleBase" id="RU365097"/>
    </source>
</evidence>
<dbReference type="CDD" id="cd06261">
    <property type="entry name" value="TM_PBP2"/>
    <property type="match status" value="1"/>
</dbReference>
<comment type="similarity">
    <text evidence="11">Belongs to the binding-protein-dependent transport system permease family. CysTW subfamily.</text>
</comment>
<evidence type="ECO:0000256" key="2">
    <source>
        <dbReference type="ARBA" id="ARBA00011779"/>
    </source>
</evidence>
<accession>A0A6N2YT51</accession>
<sequence>MTPLWLSLEVACIALFNIMVVGLLLCYILKRYSFPGKALIDSIVTLPLVLPPVVVGFMLLVIFTPGNSFGAWLDANGWQVVFAKAGAVLASSIIGFPLFYQTVRSALGSIDPAVEDVARTLGASELRIFFTISIPLAWKGILTGSILAFSRALGEFGATILIAGNIPGVTRTMPLAIYSLVEFGDYEGAFSLVLYICALTLGLLWTVHFITKGSLFQHHEER</sequence>
<organism evidence="13">
    <name type="scientific">Veillonella ratti</name>
    <dbReference type="NCBI Taxonomy" id="103892"/>
    <lineage>
        <taxon>Bacteria</taxon>
        <taxon>Bacillati</taxon>
        <taxon>Bacillota</taxon>
        <taxon>Negativicutes</taxon>
        <taxon>Veillonellales</taxon>
        <taxon>Veillonellaceae</taxon>
        <taxon>Veillonella</taxon>
    </lineage>
</organism>
<feature type="domain" description="ABC transmembrane type-1" evidence="12">
    <location>
        <begin position="4"/>
        <end position="205"/>
    </location>
</feature>
<dbReference type="InterPro" id="IPR011867">
    <property type="entry name" value="ModB_ABC"/>
</dbReference>
<evidence type="ECO:0000313" key="13">
    <source>
        <dbReference type="EMBL" id="VYT70051.1"/>
    </source>
</evidence>
<keyword evidence="8 10" id="KW-0472">Membrane</keyword>
<dbReference type="AlphaFoldDB" id="A0A6N2YT51"/>
<evidence type="ECO:0000256" key="9">
    <source>
        <dbReference type="ARBA" id="ARBA00025323"/>
    </source>
</evidence>
<feature type="transmembrane region" description="Helical" evidence="10">
    <location>
        <begin position="39"/>
        <end position="62"/>
    </location>
</feature>
<proteinExistence type="inferred from homology"/>
<comment type="function">
    <text evidence="11">Part of the binding-protein-dependent transport system for molybdenum; probably responsible for the translocation of the substrate across the membrane.</text>
</comment>
<gene>
    <name evidence="13" type="primary">modB</name>
    <name evidence="13" type="ORF">VRLFYP33_00314</name>
</gene>
<feature type="transmembrane region" description="Helical" evidence="10">
    <location>
        <begin position="189"/>
        <end position="210"/>
    </location>
</feature>
<keyword evidence="6 10" id="KW-1133">Transmembrane helix</keyword>
<comment type="function">
    <text evidence="9">Part of the ABC transporter complex CysAWTP (TC 3.A.1.6.1) involved in sulfate/thiosulfate import. Probably responsible for the translocation of the substrate across the membrane.</text>
</comment>
<keyword evidence="7" id="KW-0764">Sulfate transport</keyword>
<dbReference type="InterPro" id="IPR000515">
    <property type="entry name" value="MetI-like"/>
</dbReference>